<dbReference type="GO" id="GO:0006511">
    <property type="term" value="P:ubiquitin-dependent protein catabolic process"/>
    <property type="evidence" value="ECO:0007669"/>
    <property type="project" value="InterPro"/>
</dbReference>
<dbReference type="SUPFAM" id="SSF54695">
    <property type="entry name" value="POZ domain"/>
    <property type="match status" value="1"/>
</dbReference>
<comment type="caution">
    <text evidence="7">The sequence shown here is derived from an EMBL/GenBank/DDBJ whole genome shotgun (WGS) entry which is preliminary data.</text>
</comment>
<sequence>MKGKGKEPMVIDEKSNDEEYSSTISMENNITVILSSGDGAEFTVPFSVAKQSAVIAGIVNETEDGTADQKRVVKVPCELVSGQVLELMVRYWKEHSDDQKGGGSDSSTAELKKKKLKAWDKEFVKLENKLMFELVKGSHYLESIELMDLLCQTLADTIKDMSVEAVREFFDIQGDFTPEEEAKIKEDIKWVFDP</sequence>
<evidence type="ECO:0000259" key="5">
    <source>
        <dbReference type="Pfam" id="PF01466"/>
    </source>
</evidence>
<comment type="function">
    <text evidence="4">Involved in ubiquitination and subsequent proteasomal degradation of target proteins. Together with CUL1, RBX1 and a F-box protein, it forms a SCF E3 ubiquitin ligase complex. The functional specificity of this complex depends on the type of F-box protein. In the SCF complex, it serves as an adapter that links the F-box protein to CUL1.</text>
</comment>
<dbReference type="Pfam" id="PF03931">
    <property type="entry name" value="Skp1_POZ"/>
    <property type="match status" value="1"/>
</dbReference>
<accession>A0A9D5HD36</accession>
<evidence type="ECO:0000259" key="6">
    <source>
        <dbReference type="Pfam" id="PF03931"/>
    </source>
</evidence>
<gene>
    <name evidence="7" type="ORF">J5N97_020083</name>
</gene>
<dbReference type="InterPro" id="IPR016073">
    <property type="entry name" value="Skp1_comp_POZ"/>
</dbReference>
<dbReference type="InterPro" id="IPR016897">
    <property type="entry name" value="SKP1"/>
</dbReference>
<dbReference type="GO" id="GO:0009867">
    <property type="term" value="P:jasmonic acid mediated signaling pathway"/>
    <property type="evidence" value="ECO:0007669"/>
    <property type="project" value="UniProtKB-ARBA"/>
</dbReference>
<dbReference type="EMBL" id="JAGGNH010000005">
    <property type="protein sequence ID" value="KAJ0972124.1"/>
    <property type="molecule type" value="Genomic_DNA"/>
</dbReference>
<dbReference type="Proteomes" id="UP001085076">
    <property type="component" value="Miscellaneous, Linkage group lg05"/>
</dbReference>
<organism evidence="7 8">
    <name type="scientific">Dioscorea zingiberensis</name>
    <dbReference type="NCBI Taxonomy" id="325984"/>
    <lineage>
        <taxon>Eukaryota</taxon>
        <taxon>Viridiplantae</taxon>
        <taxon>Streptophyta</taxon>
        <taxon>Embryophyta</taxon>
        <taxon>Tracheophyta</taxon>
        <taxon>Spermatophyta</taxon>
        <taxon>Magnoliopsida</taxon>
        <taxon>Liliopsida</taxon>
        <taxon>Dioscoreales</taxon>
        <taxon>Dioscoreaceae</taxon>
        <taxon>Dioscorea</taxon>
    </lineage>
</organism>
<dbReference type="Gene3D" id="3.30.710.10">
    <property type="entry name" value="Potassium Channel Kv1.1, Chain A"/>
    <property type="match status" value="1"/>
</dbReference>
<dbReference type="GO" id="GO:0016567">
    <property type="term" value="P:protein ubiquitination"/>
    <property type="evidence" value="ECO:0007669"/>
    <property type="project" value="UniProtKB-UniRule"/>
</dbReference>
<reference evidence="7" key="1">
    <citation type="submission" date="2021-03" db="EMBL/GenBank/DDBJ databases">
        <authorList>
            <person name="Li Z."/>
            <person name="Yang C."/>
        </authorList>
    </citation>
    <scope>NUCLEOTIDE SEQUENCE</scope>
    <source>
        <strain evidence="7">Dzin_1.0</strain>
        <tissue evidence="7">Leaf</tissue>
    </source>
</reference>
<feature type="domain" description="SKP1 component POZ" evidence="6">
    <location>
        <begin position="32"/>
        <end position="96"/>
    </location>
</feature>
<feature type="domain" description="SKP1 component dimerisation" evidence="5">
    <location>
        <begin position="145"/>
        <end position="190"/>
    </location>
</feature>
<comment type="similarity">
    <text evidence="2 4">Belongs to the SKP1 family.</text>
</comment>
<dbReference type="PIRSF" id="PIRSF028729">
    <property type="entry name" value="E3_ubiquit_lig_SCF_Skp"/>
    <property type="match status" value="1"/>
</dbReference>
<keyword evidence="8" id="KW-1185">Reference proteome</keyword>
<evidence type="ECO:0000313" key="7">
    <source>
        <dbReference type="EMBL" id="KAJ0972124.1"/>
    </source>
</evidence>
<protein>
    <recommendedName>
        <fullName evidence="4">SKP1-like protein</fullName>
    </recommendedName>
</protein>
<dbReference type="InterPro" id="IPR016072">
    <property type="entry name" value="Skp1_comp_dimer"/>
</dbReference>
<dbReference type="InterPro" id="IPR036296">
    <property type="entry name" value="SKP1-like_dim_sf"/>
</dbReference>
<dbReference type="SMART" id="SM00512">
    <property type="entry name" value="Skp1"/>
    <property type="match status" value="1"/>
</dbReference>
<evidence type="ECO:0000313" key="8">
    <source>
        <dbReference type="Proteomes" id="UP001085076"/>
    </source>
</evidence>
<evidence type="ECO:0000256" key="2">
    <source>
        <dbReference type="ARBA" id="ARBA00009993"/>
    </source>
</evidence>
<dbReference type="InterPro" id="IPR001232">
    <property type="entry name" value="SKP1-like"/>
</dbReference>
<dbReference type="PANTHER" id="PTHR11165">
    <property type="entry name" value="SKP1"/>
    <property type="match status" value="1"/>
</dbReference>
<dbReference type="Pfam" id="PF01466">
    <property type="entry name" value="Skp1"/>
    <property type="match status" value="1"/>
</dbReference>
<comment type="subunit">
    <text evidence="4">Part of a SCF (SKP1-cullin-F-box) protein ligase complex.</text>
</comment>
<dbReference type="AlphaFoldDB" id="A0A9D5HD36"/>
<keyword evidence="3 4" id="KW-0833">Ubl conjugation pathway</keyword>
<evidence type="ECO:0000256" key="3">
    <source>
        <dbReference type="ARBA" id="ARBA00022786"/>
    </source>
</evidence>
<dbReference type="OrthoDB" id="2342932at2759"/>
<evidence type="ECO:0000256" key="1">
    <source>
        <dbReference type="ARBA" id="ARBA00004906"/>
    </source>
</evidence>
<dbReference type="SUPFAM" id="SSF81382">
    <property type="entry name" value="Skp1 dimerisation domain-like"/>
    <property type="match status" value="1"/>
</dbReference>
<evidence type="ECO:0000256" key="4">
    <source>
        <dbReference type="PIRNR" id="PIRNR028729"/>
    </source>
</evidence>
<comment type="pathway">
    <text evidence="1 4">Protein modification; protein ubiquitination.</text>
</comment>
<name>A0A9D5HD36_9LILI</name>
<proteinExistence type="inferred from homology"/>
<reference evidence="7" key="2">
    <citation type="journal article" date="2022" name="Hortic Res">
        <title>The genome of Dioscorea zingiberensis sheds light on the biosynthesis, origin and evolution of the medicinally important diosgenin saponins.</title>
        <authorList>
            <person name="Li Y."/>
            <person name="Tan C."/>
            <person name="Li Z."/>
            <person name="Guo J."/>
            <person name="Li S."/>
            <person name="Chen X."/>
            <person name="Wang C."/>
            <person name="Dai X."/>
            <person name="Yang H."/>
            <person name="Song W."/>
            <person name="Hou L."/>
            <person name="Xu J."/>
            <person name="Tong Z."/>
            <person name="Xu A."/>
            <person name="Yuan X."/>
            <person name="Wang W."/>
            <person name="Yang Q."/>
            <person name="Chen L."/>
            <person name="Sun Z."/>
            <person name="Wang K."/>
            <person name="Pan B."/>
            <person name="Chen J."/>
            <person name="Bao Y."/>
            <person name="Liu F."/>
            <person name="Qi X."/>
            <person name="Gang D.R."/>
            <person name="Wen J."/>
            <person name="Li J."/>
        </authorList>
    </citation>
    <scope>NUCLEOTIDE SEQUENCE</scope>
    <source>
        <strain evidence="7">Dzin_1.0</strain>
    </source>
</reference>
<dbReference type="InterPro" id="IPR011333">
    <property type="entry name" value="SKP1/BTB/POZ_sf"/>
</dbReference>